<gene>
    <name evidence="2" type="ORF">RIF29_39024</name>
</gene>
<dbReference type="Proteomes" id="UP001372338">
    <property type="component" value="Unassembled WGS sequence"/>
</dbReference>
<feature type="region of interest" description="Disordered" evidence="1">
    <location>
        <begin position="83"/>
        <end position="103"/>
    </location>
</feature>
<dbReference type="EMBL" id="JAYWIO010000008">
    <property type="protein sequence ID" value="KAK7244206.1"/>
    <property type="molecule type" value="Genomic_DNA"/>
</dbReference>
<protein>
    <submittedName>
        <fullName evidence="2">Uncharacterized protein</fullName>
    </submittedName>
</protein>
<evidence type="ECO:0000313" key="2">
    <source>
        <dbReference type="EMBL" id="KAK7244206.1"/>
    </source>
</evidence>
<sequence>MEGQWSYIVRGSPFQICEGEIWFQDSCSYREWVARGKRGDVTRWVDVLLKLSPSSCNKQQHRFVQPSSSYLIRLDHHHHSQLSSSISGLSADLDYKGNNDNSS</sequence>
<evidence type="ECO:0000256" key="1">
    <source>
        <dbReference type="SAM" id="MobiDB-lite"/>
    </source>
</evidence>
<organism evidence="2 3">
    <name type="scientific">Crotalaria pallida</name>
    <name type="common">Smooth rattlebox</name>
    <name type="synonym">Crotalaria striata</name>
    <dbReference type="NCBI Taxonomy" id="3830"/>
    <lineage>
        <taxon>Eukaryota</taxon>
        <taxon>Viridiplantae</taxon>
        <taxon>Streptophyta</taxon>
        <taxon>Embryophyta</taxon>
        <taxon>Tracheophyta</taxon>
        <taxon>Spermatophyta</taxon>
        <taxon>Magnoliopsida</taxon>
        <taxon>eudicotyledons</taxon>
        <taxon>Gunneridae</taxon>
        <taxon>Pentapetalae</taxon>
        <taxon>rosids</taxon>
        <taxon>fabids</taxon>
        <taxon>Fabales</taxon>
        <taxon>Fabaceae</taxon>
        <taxon>Papilionoideae</taxon>
        <taxon>50 kb inversion clade</taxon>
        <taxon>genistoids sensu lato</taxon>
        <taxon>core genistoids</taxon>
        <taxon>Crotalarieae</taxon>
        <taxon>Crotalaria</taxon>
    </lineage>
</organism>
<reference evidence="2 3" key="1">
    <citation type="submission" date="2024-01" db="EMBL/GenBank/DDBJ databases">
        <title>The genomes of 5 underutilized Papilionoideae crops provide insights into root nodulation and disease resistanc.</title>
        <authorList>
            <person name="Yuan L."/>
        </authorList>
    </citation>
    <scope>NUCLEOTIDE SEQUENCE [LARGE SCALE GENOMIC DNA]</scope>
    <source>
        <strain evidence="2">ZHUSHIDOU_FW_LH</strain>
        <tissue evidence="2">Leaf</tissue>
    </source>
</reference>
<feature type="compositionally biased region" description="Low complexity" evidence="1">
    <location>
        <begin position="83"/>
        <end position="92"/>
    </location>
</feature>
<dbReference type="AlphaFoldDB" id="A0AAN9E1A6"/>
<accession>A0AAN9E1A6</accession>
<comment type="caution">
    <text evidence="2">The sequence shown here is derived from an EMBL/GenBank/DDBJ whole genome shotgun (WGS) entry which is preliminary data.</text>
</comment>
<keyword evidence="3" id="KW-1185">Reference proteome</keyword>
<evidence type="ECO:0000313" key="3">
    <source>
        <dbReference type="Proteomes" id="UP001372338"/>
    </source>
</evidence>
<proteinExistence type="predicted"/>
<name>A0AAN9E1A6_CROPI</name>